<dbReference type="InterPro" id="IPR036864">
    <property type="entry name" value="Zn2-C6_fun-type_DNA-bd_sf"/>
</dbReference>
<dbReference type="InterPro" id="IPR007219">
    <property type="entry name" value="XnlR_reg_dom"/>
</dbReference>
<protein>
    <recommendedName>
        <fullName evidence="5">Zn(2)-C6 fungal-type domain-containing protein</fullName>
    </recommendedName>
</protein>
<dbReference type="AlphaFoldDB" id="A0A9P4XSN1"/>
<dbReference type="Pfam" id="PF04082">
    <property type="entry name" value="Fungal_trans"/>
    <property type="match status" value="1"/>
</dbReference>
<evidence type="ECO:0000256" key="1">
    <source>
        <dbReference type="ARBA" id="ARBA00004123"/>
    </source>
</evidence>
<dbReference type="InterPro" id="IPR050613">
    <property type="entry name" value="Sec_Metabolite_Reg"/>
</dbReference>
<dbReference type="PANTHER" id="PTHR31001:SF90">
    <property type="entry name" value="CENTROMERE DNA-BINDING PROTEIN COMPLEX CBF3 SUBUNIT B"/>
    <property type="match status" value="1"/>
</dbReference>
<keyword evidence="7" id="KW-1185">Reference proteome</keyword>
<dbReference type="PROSITE" id="PS50048">
    <property type="entry name" value="ZN2_CY6_FUNGAL_2"/>
    <property type="match status" value="1"/>
</dbReference>
<sequence length="654" mass="73311">MSRSQIMSESREKYACDTCRSRKVGCSRERSGCQRCKVEGIVCFYSRTGILRRNRKRKGDDVERSRTPGDRAAAQFGAQFAGPRRLILYASDANANASGHERLQKLVGRDHPSLKELALLLEEYTTSWHGASVCGRLCKDAQPDFFVFDEKQTRSWVDELEITLEREDMLLNSVPADVVELLAASQPHQVRDRAWLVMFYSIALNVVSSTNPPDEATKAKIRSNLWLAFNDVRLLLEPSVANIQALVVMACYAEESSTPELCWTLVNKACSMLLALGIYWRVDPPTRQRRILMFWRLNVLDKALALMLFRPPSFSREVVKDMPLPTLDQLLPAQAPSASRGGPILFAAHYKNQLHLFSLIVADVWQCFYGHELDMVQRTKEKLESWHQRAVQVLEAAALAEKPLLSATEAASLDHDLQALQFRYYSLSNFLTAVNRGSRAHSFQSARHVLELLPSLGRTLSHDHRRKPYACPLWMYARGLIPAFSSLWVEVIVKGRTEPRQAEASLAALEHVPAFLGRLPGQNTLLAELEAVSGKIIRLVRTTMYERGKLLSSRALMTASTDREKAEQSSEPALETPETGQTRSSDAEQQLQREVASSSSTASPTLVAGLPAYDDVNNDVLSILGDGNVSWGDDFFDTTFDWLSWGVHEGPLGF</sequence>
<dbReference type="Pfam" id="PF00172">
    <property type="entry name" value="Zn_clus"/>
    <property type="match status" value="1"/>
</dbReference>
<evidence type="ECO:0000256" key="3">
    <source>
        <dbReference type="ARBA" id="ARBA00023242"/>
    </source>
</evidence>
<proteinExistence type="predicted"/>
<evidence type="ECO:0000313" key="7">
    <source>
        <dbReference type="Proteomes" id="UP000803844"/>
    </source>
</evidence>
<feature type="domain" description="Zn(2)-C6 fungal-type" evidence="5">
    <location>
        <begin position="15"/>
        <end position="45"/>
    </location>
</feature>
<dbReference type="GO" id="GO:0005634">
    <property type="term" value="C:nucleus"/>
    <property type="evidence" value="ECO:0007669"/>
    <property type="project" value="UniProtKB-SubCell"/>
</dbReference>
<dbReference type="SUPFAM" id="SSF57701">
    <property type="entry name" value="Zn2/Cys6 DNA-binding domain"/>
    <property type="match status" value="1"/>
</dbReference>
<dbReference type="GO" id="GO:0000981">
    <property type="term" value="F:DNA-binding transcription factor activity, RNA polymerase II-specific"/>
    <property type="evidence" value="ECO:0007669"/>
    <property type="project" value="InterPro"/>
</dbReference>
<dbReference type="GO" id="GO:0006351">
    <property type="term" value="P:DNA-templated transcription"/>
    <property type="evidence" value="ECO:0007669"/>
    <property type="project" value="InterPro"/>
</dbReference>
<keyword evidence="2" id="KW-0479">Metal-binding</keyword>
<dbReference type="GO" id="GO:0003677">
    <property type="term" value="F:DNA binding"/>
    <property type="evidence" value="ECO:0007669"/>
    <property type="project" value="InterPro"/>
</dbReference>
<dbReference type="CDD" id="cd12148">
    <property type="entry name" value="fungal_TF_MHR"/>
    <property type="match status" value="1"/>
</dbReference>
<keyword evidence="3" id="KW-0539">Nucleus</keyword>
<reference evidence="6" key="1">
    <citation type="journal article" date="2020" name="Phytopathology">
        <title>Genome sequence of the chestnut blight fungus Cryphonectria parasitica EP155: A fundamental resource for an archetypical invasive plant pathogen.</title>
        <authorList>
            <person name="Crouch J.A."/>
            <person name="Dawe A."/>
            <person name="Aerts A."/>
            <person name="Barry K."/>
            <person name="Churchill A.C.L."/>
            <person name="Grimwood J."/>
            <person name="Hillman B."/>
            <person name="Milgroom M.G."/>
            <person name="Pangilinan J."/>
            <person name="Smith M."/>
            <person name="Salamov A."/>
            <person name="Schmutz J."/>
            <person name="Yadav J."/>
            <person name="Grigoriev I.V."/>
            <person name="Nuss D."/>
        </authorList>
    </citation>
    <scope>NUCLEOTIDE SEQUENCE</scope>
    <source>
        <strain evidence="6">EP155</strain>
    </source>
</reference>
<dbReference type="PROSITE" id="PS00463">
    <property type="entry name" value="ZN2_CY6_FUNGAL_1"/>
    <property type="match status" value="1"/>
</dbReference>
<comment type="caution">
    <text evidence="6">The sequence shown here is derived from an EMBL/GenBank/DDBJ whole genome shotgun (WGS) entry which is preliminary data.</text>
</comment>
<accession>A0A9P4XSN1</accession>
<dbReference type="InterPro" id="IPR001138">
    <property type="entry name" value="Zn2Cys6_DnaBD"/>
</dbReference>
<dbReference type="OrthoDB" id="103819at2759"/>
<dbReference type="RefSeq" id="XP_040771223.1">
    <property type="nucleotide sequence ID" value="XM_040920984.1"/>
</dbReference>
<dbReference type="Gene3D" id="4.10.240.10">
    <property type="entry name" value="Zn(2)-C6 fungal-type DNA-binding domain"/>
    <property type="match status" value="1"/>
</dbReference>
<dbReference type="EMBL" id="MU032353">
    <property type="protein sequence ID" value="KAF3760244.1"/>
    <property type="molecule type" value="Genomic_DNA"/>
</dbReference>
<evidence type="ECO:0000256" key="4">
    <source>
        <dbReference type="SAM" id="MobiDB-lite"/>
    </source>
</evidence>
<dbReference type="PANTHER" id="PTHR31001">
    <property type="entry name" value="UNCHARACTERIZED TRANSCRIPTIONAL REGULATORY PROTEIN"/>
    <property type="match status" value="1"/>
</dbReference>
<dbReference type="Proteomes" id="UP000803844">
    <property type="component" value="Unassembled WGS sequence"/>
</dbReference>
<feature type="region of interest" description="Disordered" evidence="4">
    <location>
        <begin position="556"/>
        <end position="602"/>
    </location>
</feature>
<dbReference type="CDD" id="cd00067">
    <property type="entry name" value="GAL4"/>
    <property type="match status" value="1"/>
</dbReference>
<dbReference type="GO" id="GO:0008270">
    <property type="term" value="F:zinc ion binding"/>
    <property type="evidence" value="ECO:0007669"/>
    <property type="project" value="InterPro"/>
</dbReference>
<feature type="compositionally biased region" description="Polar residues" evidence="4">
    <location>
        <begin position="578"/>
        <end position="602"/>
    </location>
</feature>
<comment type="subcellular location">
    <subcellularLocation>
        <location evidence="1">Nucleus</location>
    </subcellularLocation>
</comment>
<organism evidence="6 7">
    <name type="scientific">Cryphonectria parasitica (strain ATCC 38755 / EP155)</name>
    <dbReference type="NCBI Taxonomy" id="660469"/>
    <lineage>
        <taxon>Eukaryota</taxon>
        <taxon>Fungi</taxon>
        <taxon>Dikarya</taxon>
        <taxon>Ascomycota</taxon>
        <taxon>Pezizomycotina</taxon>
        <taxon>Sordariomycetes</taxon>
        <taxon>Sordariomycetidae</taxon>
        <taxon>Diaporthales</taxon>
        <taxon>Cryphonectriaceae</taxon>
        <taxon>Cryphonectria-Endothia species complex</taxon>
        <taxon>Cryphonectria</taxon>
    </lineage>
</organism>
<name>A0A9P4XSN1_CRYP1</name>
<dbReference type="SMART" id="SM00906">
    <property type="entry name" value="Fungal_trans"/>
    <property type="match status" value="1"/>
</dbReference>
<gene>
    <name evidence="6" type="ORF">M406DRAFT_334922</name>
</gene>
<evidence type="ECO:0000256" key="2">
    <source>
        <dbReference type="ARBA" id="ARBA00022723"/>
    </source>
</evidence>
<dbReference type="GeneID" id="63838113"/>
<dbReference type="SMART" id="SM00066">
    <property type="entry name" value="GAL4"/>
    <property type="match status" value="1"/>
</dbReference>
<evidence type="ECO:0000313" key="6">
    <source>
        <dbReference type="EMBL" id="KAF3760244.1"/>
    </source>
</evidence>
<evidence type="ECO:0000259" key="5">
    <source>
        <dbReference type="PROSITE" id="PS50048"/>
    </source>
</evidence>